<name>A0ABV6QIK5_9ACTN</name>
<organism evidence="1 2">
    <name type="scientific">Kribbella deserti</name>
    <dbReference type="NCBI Taxonomy" id="1926257"/>
    <lineage>
        <taxon>Bacteria</taxon>
        <taxon>Bacillati</taxon>
        <taxon>Actinomycetota</taxon>
        <taxon>Actinomycetes</taxon>
        <taxon>Propionibacteriales</taxon>
        <taxon>Kribbellaceae</taxon>
        <taxon>Kribbella</taxon>
    </lineage>
</organism>
<gene>
    <name evidence="1" type="ORF">ACFFGN_07115</name>
</gene>
<keyword evidence="2" id="KW-1185">Reference proteome</keyword>
<dbReference type="RefSeq" id="WP_380044526.1">
    <property type="nucleotide sequence ID" value="NZ_JBHLTC010000006.1"/>
</dbReference>
<protein>
    <recommendedName>
        <fullName evidence="3">HK97 gp10 family phage protein</fullName>
    </recommendedName>
</protein>
<sequence>MAADRQAHQGHGLTMAASGVRVEGLKKLVRELEGLGADIADLKDAFGNLAKRGAAVAAGFVPTRTGRLKATVRGNRAKNKAVVTVGRATRPYAAVVNYGWKARNIAPAEFTRKTDQVMAPEAVSEITDSLQQIIRKRGL</sequence>
<comment type="caution">
    <text evidence="1">The sequence shown here is derived from an EMBL/GenBank/DDBJ whole genome shotgun (WGS) entry which is preliminary data.</text>
</comment>
<proteinExistence type="predicted"/>
<reference evidence="1 2" key="1">
    <citation type="submission" date="2024-09" db="EMBL/GenBank/DDBJ databases">
        <authorList>
            <person name="Sun Q."/>
            <person name="Mori K."/>
        </authorList>
    </citation>
    <scope>NUCLEOTIDE SEQUENCE [LARGE SCALE GENOMIC DNA]</scope>
    <source>
        <strain evidence="1 2">CGMCC 1.15906</strain>
    </source>
</reference>
<accession>A0ABV6QIK5</accession>
<dbReference type="EMBL" id="JBHLTC010000006">
    <property type="protein sequence ID" value="MFC0623826.1"/>
    <property type="molecule type" value="Genomic_DNA"/>
</dbReference>
<dbReference type="Proteomes" id="UP001589890">
    <property type="component" value="Unassembled WGS sequence"/>
</dbReference>
<evidence type="ECO:0008006" key="3">
    <source>
        <dbReference type="Google" id="ProtNLM"/>
    </source>
</evidence>
<evidence type="ECO:0000313" key="2">
    <source>
        <dbReference type="Proteomes" id="UP001589890"/>
    </source>
</evidence>
<evidence type="ECO:0000313" key="1">
    <source>
        <dbReference type="EMBL" id="MFC0623826.1"/>
    </source>
</evidence>